<evidence type="ECO:0000313" key="1">
    <source>
        <dbReference type="EMBL" id="KAF5321410.1"/>
    </source>
</evidence>
<keyword evidence="2" id="KW-1185">Reference proteome</keyword>
<comment type="caution">
    <text evidence="1">The sequence shown here is derived from an EMBL/GenBank/DDBJ whole genome shotgun (WGS) entry which is preliminary data.</text>
</comment>
<protein>
    <submittedName>
        <fullName evidence="1">Uncharacterized protein</fullName>
    </submittedName>
</protein>
<evidence type="ECO:0000313" key="2">
    <source>
        <dbReference type="Proteomes" id="UP000567179"/>
    </source>
</evidence>
<name>A0A8H5BDL3_9AGAR</name>
<dbReference type="Proteomes" id="UP000567179">
    <property type="component" value="Unassembled WGS sequence"/>
</dbReference>
<gene>
    <name evidence="1" type="ORF">D9619_001595</name>
</gene>
<reference evidence="1 2" key="1">
    <citation type="journal article" date="2020" name="ISME J.">
        <title>Uncovering the hidden diversity of litter-decomposition mechanisms in mushroom-forming fungi.</title>
        <authorList>
            <person name="Floudas D."/>
            <person name="Bentzer J."/>
            <person name="Ahren D."/>
            <person name="Johansson T."/>
            <person name="Persson P."/>
            <person name="Tunlid A."/>
        </authorList>
    </citation>
    <scope>NUCLEOTIDE SEQUENCE [LARGE SCALE GENOMIC DNA]</scope>
    <source>
        <strain evidence="1 2">CBS 101986</strain>
    </source>
</reference>
<dbReference type="EMBL" id="JAACJJ010000028">
    <property type="protein sequence ID" value="KAF5321410.1"/>
    <property type="molecule type" value="Genomic_DNA"/>
</dbReference>
<dbReference type="AlphaFoldDB" id="A0A8H5BDL3"/>
<proteinExistence type="predicted"/>
<sequence length="73" mass="8160">MLGHRYPLGSKVRLTQQGIDNVRASFGSITGLNDVWVVTAQTYSTLFSTYTITSVMGTHYQGCKEEMIEYIGH</sequence>
<accession>A0A8H5BDL3</accession>
<organism evidence="1 2">
    <name type="scientific">Psilocybe cf. subviscida</name>
    <dbReference type="NCBI Taxonomy" id="2480587"/>
    <lineage>
        <taxon>Eukaryota</taxon>
        <taxon>Fungi</taxon>
        <taxon>Dikarya</taxon>
        <taxon>Basidiomycota</taxon>
        <taxon>Agaricomycotina</taxon>
        <taxon>Agaricomycetes</taxon>
        <taxon>Agaricomycetidae</taxon>
        <taxon>Agaricales</taxon>
        <taxon>Agaricineae</taxon>
        <taxon>Strophariaceae</taxon>
        <taxon>Psilocybe</taxon>
    </lineage>
</organism>
<dbReference type="OrthoDB" id="3029831at2759"/>